<evidence type="ECO:0000313" key="3">
    <source>
        <dbReference type="Proteomes" id="UP000663586"/>
    </source>
</evidence>
<feature type="transmembrane region" description="Helical" evidence="1">
    <location>
        <begin position="106"/>
        <end position="133"/>
    </location>
</feature>
<feature type="transmembrane region" description="Helical" evidence="1">
    <location>
        <begin position="31"/>
        <end position="50"/>
    </location>
</feature>
<dbReference type="GeneID" id="70685706"/>
<feature type="transmembrane region" description="Helical" evidence="1">
    <location>
        <begin position="56"/>
        <end position="85"/>
    </location>
</feature>
<sequence>MSTSNHSTASNGRTPPSTTVEFLAWTVSLRCWALTALSAGAVAVTIGAIARLRYDLAFLGVVVESLTAPVAVLAVFLAGRAVASLSTQWRRDRQMKQGKSVLSTDVSLPAVITVASFNIVGLIAAGIALPIVYEITGPFFYLAVGLAVVTVPIGYLLITYQLHELIAADRYDRGYRVMPAAWFYAVSVPWIVSVWFALTDVSLVTVPVPTAAEPTAGSYADGVPLTFWGAIYTGLIAPTLLAFLYALRRSAEAILRTLLT</sequence>
<name>A0A897MYT2_9EURY</name>
<keyword evidence="3" id="KW-1185">Reference proteome</keyword>
<reference evidence="2" key="1">
    <citation type="submission" date="2020-11" db="EMBL/GenBank/DDBJ databases">
        <title>Carbohydrate-dependent, anaerobic sulfur respiration: A novel catabolism in halophilic archaea.</title>
        <authorList>
            <person name="Sorokin D.Y."/>
            <person name="Messina E."/>
            <person name="Smedile F."/>
            <person name="La Cono V."/>
            <person name="Hallsworth J.E."/>
            <person name="Yakimov M.M."/>
        </authorList>
    </citation>
    <scope>NUCLEOTIDE SEQUENCE</scope>
    <source>
        <strain evidence="2">AArc-S</strain>
    </source>
</reference>
<dbReference type="EMBL" id="CP064786">
    <property type="protein sequence ID" value="QSG03525.1"/>
    <property type="molecule type" value="Genomic_DNA"/>
</dbReference>
<evidence type="ECO:0000256" key="1">
    <source>
        <dbReference type="SAM" id="Phobius"/>
    </source>
</evidence>
<dbReference type="AlphaFoldDB" id="A0A897MYT2"/>
<proteinExistence type="predicted"/>
<accession>A0A897MYT2</accession>
<keyword evidence="1" id="KW-0812">Transmembrane</keyword>
<keyword evidence="1" id="KW-1133">Transmembrane helix</keyword>
<feature type="transmembrane region" description="Helical" evidence="1">
    <location>
        <begin position="181"/>
        <end position="205"/>
    </location>
</feature>
<feature type="transmembrane region" description="Helical" evidence="1">
    <location>
        <begin position="139"/>
        <end position="160"/>
    </location>
</feature>
<dbReference type="KEGG" id="hara:AArcS_2329"/>
<protein>
    <submittedName>
        <fullName evidence="2">Uncharacterized protein</fullName>
    </submittedName>
</protein>
<gene>
    <name evidence="2" type="ORF">AArcS_2329</name>
</gene>
<dbReference type="Proteomes" id="UP000663586">
    <property type="component" value="Chromosome"/>
</dbReference>
<feature type="transmembrane region" description="Helical" evidence="1">
    <location>
        <begin position="225"/>
        <end position="247"/>
    </location>
</feature>
<keyword evidence="1" id="KW-0472">Membrane</keyword>
<dbReference type="RefSeq" id="WP_238477575.1">
    <property type="nucleotide sequence ID" value="NZ_CP064786.1"/>
</dbReference>
<evidence type="ECO:0000313" key="2">
    <source>
        <dbReference type="EMBL" id="QSG03525.1"/>
    </source>
</evidence>
<organism evidence="2 3">
    <name type="scientific">Natranaeroarchaeum sulfidigenes</name>
    <dbReference type="NCBI Taxonomy" id="2784880"/>
    <lineage>
        <taxon>Archaea</taxon>
        <taxon>Methanobacteriati</taxon>
        <taxon>Methanobacteriota</taxon>
        <taxon>Stenosarchaea group</taxon>
        <taxon>Halobacteria</taxon>
        <taxon>Halobacteriales</taxon>
        <taxon>Natronoarchaeaceae</taxon>
        <taxon>Natranaeroarchaeum</taxon>
    </lineage>
</organism>